<dbReference type="Pfam" id="PF02537">
    <property type="entry name" value="CRCB"/>
    <property type="match status" value="1"/>
</dbReference>
<comment type="catalytic activity">
    <reaction evidence="8">
        <text>fluoride(in) = fluoride(out)</text>
        <dbReference type="Rhea" id="RHEA:76159"/>
        <dbReference type="ChEBI" id="CHEBI:17051"/>
    </reaction>
    <physiologicalReaction direction="left-to-right" evidence="8">
        <dbReference type="Rhea" id="RHEA:76160"/>
    </physiologicalReaction>
</comment>
<dbReference type="AlphaFoldDB" id="A0A399F806"/>
<evidence type="ECO:0000256" key="5">
    <source>
        <dbReference type="ARBA" id="ARBA00023136"/>
    </source>
</evidence>
<evidence type="ECO:0000256" key="3">
    <source>
        <dbReference type="ARBA" id="ARBA00022692"/>
    </source>
</evidence>
<dbReference type="NCBIfam" id="TIGR00494">
    <property type="entry name" value="crcB"/>
    <property type="match status" value="1"/>
</dbReference>
<evidence type="ECO:0000256" key="6">
    <source>
        <dbReference type="ARBA" id="ARBA00023303"/>
    </source>
</evidence>
<evidence type="ECO:0000256" key="2">
    <source>
        <dbReference type="ARBA" id="ARBA00022475"/>
    </source>
</evidence>
<evidence type="ECO:0000313" key="11">
    <source>
        <dbReference type="Proteomes" id="UP000266178"/>
    </source>
</evidence>
<dbReference type="HAMAP" id="MF_00454">
    <property type="entry name" value="FluC"/>
    <property type="match status" value="1"/>
</dbReference>
<gene>
    <name evidence="10" type="primary">crcB_2</name>
    <name evidence="9" type="synonym">crcB</name>
    <name evidence="9" type="synonym">fluC</name>
    <name evidence="10" type="ORF">Mgrana_02732</name>
</gene>
<feature type="binding site" evidence="9">
    <location>
        <position position="67"/>
    </location>
    <ligand>
        <name>Na(+)</name>
        <dbReference type="ChEBI" id="CHEBI:29101"/>
        <note>structural</note>
    </ligand>
</feature>
<feature type="binding site" evidence="9">
    <location>
        <position position="70"/>
    </location>
    <ligand>
        <name>Na(+)</name>
        <dbReference type="ChEBI" id="CHEBI:29101"/>
        <note>structural</note>
    </ligand>
</feature>
<evidence type="ECO:0000256" key="1">
    <source>
        <dbReference type="ARBA" id="ARBA00004651"/>
    </source>
</evidence>
<dbReference type="InterPro" id="IPR003691">
    <property type="entry name" value="FluC"/>
</dbReference>
<accession>A0A399F806</accession>
<evidence type="ECO:0000256" key="8">
    <source>
        <dbReference type="ARBA" id="ARBA00035585"/>
    </source>
</evidence>
<keyword evidence="3 9" id="KW-0812">Transmembrane</keyword>
<dbReference type="Proteomes" id="UP000266178">
    <property type="component" value="Unassembled WGS sequence"/>
</dbReference>
<evidence type="ECO:0000256" key="9">
    <source>
        <dbReference type="HAMAP-Rule" id="MF_00454"/>
    </source>
</evidence>
<dbReference type="PANTHER" id="PTHR28259">
    <property type="entry name" value="FLUORIDE EXPORT PROTEIN 1-RELATED"/>
    <property type="match status" value="1"/>
</dbReference>
<keyword evidence="9" id="KW-0406">Ion transport</keyword>
<evidence type="ECO:0000256" key="4">
    <source>
        <dbReference type="ARBA" id="ARBA00022989"/>
    </source>
</evidence>
<keyword evidence="6 9" id="KW-0407">Ion channel</keyword>
<dbReference type="EMBL" id="QWLB01000045">
    <property type="protein sequence ID" value="RIH91389.1"/>
    <property type="molecule type" value="Genomic_DNA"/>
</dbReference>
<keyword evidence="2 9" id="KW-1003">Cell membrane</keyword>
<feature type="transmembrane region" description="Helical" evidence="9">
    <location>
        <begin position="89"/>
        <end position="113"/>
    </location>
</feature>
<protein>
    <recommendedName>
        <fullName evidence="9">Fluoride-specific ion channel FluC</fullName>
    </recommendedName>
</protein>
<dbReference type="GO" id="GO:0062054">
    <property type="term" value="F:fluoride channel activity"/>
    <property type="evidence" value="ECO:0007669"/>
    <property type="project" value="UniProtKB-UniRule"/>
</dbReference>
<sequence length="117" mass="12354">MLGGAIGSGLRYGLGTGIQSLIGPDFPWSTLLINVSGSFLIGMVIRLNLEGGLSAEARLFLAMGVLGGYTTFSSFSYETLTLLQRGEWFGALAYALGSLVLGFLAVLVGYRLAGRWV</sequence>
<comment type="similarity">
    <text evidence="7 9">Belongs to the fluoride channel Fluc/FEX (TC 1.A.43) family.</text>
</comment>
<comment type="subcellular location">
    <subcellularLocation>
        <location evidence="1 9">Cell membrane</location>
        <topology evidence="1 9">Multi-pass membrane protein</topology>
    </subcellularLocation>
</comment>
<name>A0A399F806_9DEIN</name>
<keyword evidence="9" id="KW-0813">Transport</keyword>
<keyword evidence="9" id="KW-0915">Sodium</keyword>
<evidence type="ECO:0000313" key="10">
    <source>
        <dbReference type="EMBL" id="RIH91389.1"/>
    </source>
</evidence>
<comment type="activity regulation">
    <text evidence="9">Na(+) is not transported, but it plays an essential structural role and its presence is essential for fluoride channel function.</text>
</comment>
<keyword evidence="9" id="KW-0479">Metal-binding</keyword>
<keyword evidence="5 9" id="KW-0472">Membrane</keyword>
<dbReference type="GO" id="GO:0046872">
    <property type="term" value="F:metal ion binding"/>
    <property type="evidence" value="ECO:0007669"/>
    <property type="project" value="UniProtKB-KW"/>
</dbReference>
<comment type="function">
    <text evidence="9">Fluoride-specific ion channel. Important for reducing fluoride concentration in the cell, thus reducing its toxicity.</text>
</comment>
<organism evidence="10 11">
    <name type="scientific">Meiothermus granaticius NBRC 107808</name>
    <dbReference type="NCBI Taxonomy" id="1227551"/>
    <lineage>
        <taxon>Bacteria</taxon>
        <taxon>Thermotogati</taxon>
        <taxon>Deinococcota</taxon>
        <taxon>Deinococci</taxon>
        <taxon>Thermales</taxon>
        <taxon>Thermaceae</taxon>
        <taxon>Meiothermus</taxon>
    </lineage>
</organism>
<reference evidence="10 11" key="1">
    <citation type="submission" date="2018-08" db="EMBL/GenBank/DDBJ databases">
        <title>Meiothermus granaticius genome AF-68 sequencing project.</title>
        <authorList>
            <person name="Da Costa M.S."/>
            <person name="Albuquerque L."/>
            <person name="Raposo P."/>
            <person name="Froufe H.J.C."/>
            <person name="Barroso C.S."/>
            <person name="Egas C."/>
        </authorList>
    </citation>
    <scope>NUCLEOTIDE SEQUENCE [LARGE SCALE GENOMIC DNA]</scope>
    <source>
        <strain evidence="10 11">AF-68</strain>
    </source>
</reference>
<dbReference type="GO" id="GO:0005886">
    <property type="term" value="C:plasma membrane"/>
    <property type="evidence" value="ECO:0007669"/>
    <property type="project" value="UniProtKB-SubCell"/>
</dbReference>
<proteinExistence type="inferred from homology"/>
<feature type="transmembrane region" description="Helical" evidence="9">
    <location>
        <begin position="59"/>
        <end position="77"/>
    </location>
</feature>
<keyword evidence="4 9" id="KW-1133">Transmembrane helix</keyword>
<keyword evidence="11" id="KW-1185">Reference proteome</keyword>
<dbReference type="PANTHER" id="PTHR28259:SF1">
    <property type="entry name" value="FLUORIDE EXPORT PROTEIN 1-RELATED"/>
    <property type="match status" value="1"/>
</dbReference>
<evidence type="ECO:0000256" key="7">
    <source>
        <dbReference type="ARBA" id="ARBA00035120"/>
    </source>
</evidence>
<comment type="caution">
    <text evidence="10">The sequence shown here is derived from an EMBL/GenBank/DDBJ whole genome shotgun (WGS) entry which is preliminary data.</text>
</comment>
<dbReference type="GO" id="GO:0140114">
    <property type="term" value="P:cellular detoxification of fluoride"/>
    <property type="evidence" value="ECO:0007669"/>
    <property type="project" value="UniProtKB-UniRule"/>
</dbReference>
<feature type="transmembrane region" description="Helical" evidence="9">
    <location>
        <begin position="26"/>
        <end position="47"/>
    </location>
</feature>